<dbReference type="PANTHER" id="PTHR31465:SF1">
    <property type="entry name" value="PROTEIN RTA1-RELATED"/>
    <property type="match status" value="1"/>
</dbReference>
<accession>A0A9W4UDT8</accession>
<evidence type="ECO:0000256" key="5">
    <source>
        <dbReference type="SAM" id="MobiDB-lite"/>
    </source>
</evidence>
<feature type="transmembrane region" description="Helical" evidence="6">
    <location>
        <begin position="49"/>
        <end position="67"/>
    </location>
</feature>
<keyword evidence="8" id="KW-1185">Reference proteome</keyword>
<keyword evidence="3 6" id="KW-1133">Transmembrane helix</keyword>
<evidence type="ECO:0000313" key="8">
    <source>
        <dbReference type="Proteomes" id="UP001152607"/>
    </source>
</evidence>
<keyword evidence="2 6" id="KW-0812">Transmembrane</keyword>
<dbReference type="Proteomes" id="UP001152607">
    <property type="component" value="Unassembled WGS sequence"/>
</dbReference>
<gene>
    <name evidence="7" type="ORF">PDIGIT_LOCUS5930</name>
</gene>
<feature type="transmembrane region" description="Helical" evidence="6">
    <location>
        <begin position="240"/>
        <end position="260"/>
    </location>
</feature>
<comment type="caution">
    <text evidence="7">The sequence shown here is derived from an EMBL/GenBank/DDBJ whole genome shotgun (WGS) entry which is preliminary data.</text>
</comment>
<dbReference type="InterPro" id="IPR007568">
    <property type="entry name" value="RTA1"/>
</dbReference>
<comment type="subcellular location">
    <subcellularLocation>
        <location evidence="1">Membrane</location>
        <topology evidence="1">Multi-pass membrane protein</topology>
    </subcellularLocation>
</comment>
<proteinExistence type="predicted"/>
<evidence type="ECO:0000256" key="6">
    <source>
        <dbReference type="SAM" id="Phobius"/>
    </source>
</evidence>
<sequence length="304" mass="34098">MAGYHPDINDPDAFVLYRYRPNLAAAVIFIILFLLTTLFHTFQIWRKRTWYFIPLVIGGIFEVIGYVGRALSHQDQWQLGPFIMQSLLLLVAPALFAASIYIILGRIILMTDGERRSMVRLKWLTKLFVTGDVISFLLQAGGGGIQSSGTLSAMKTGEKLIVIGLFVQLAFFGFFVAVAAIFHTRLERYGPGSTLDLGALPWKRHLLALYASSTLILVRSVFRVIEYLMGNAGYLLRHEVFLYIFDAILMLAVMIIFNVVHPGQVTDLYQQRVAGHKEARSEDASGVAMQQPRNGREVPSGPWS</sequence>
<feature type="transmembrane region" description="Helical" evidence="6">
    <location>
        <begin position="205"/>
        <end position="225"/>
    </location>
</feature>
<protein>
    <submittedName>
        <fullName evidence="7">Uncharacterized protein</fullName>
    </submittedName>
</protein>
<name>A0A9W4UDT8_9PLEO</name>
<dbReference type="Pfam" id="PF04479">
    <property type="entry name" value="RTA1"/>
    <property type="match status" value="1"/>
</dbReference>
<evidence type="ECO:0000256" key="1">
    <source>
        <dbReference type="ARBA" id="ARBA00004141"/>
    </source>
</evidence>
<dbReference type="EMBL" id="CAOQHR010000003">
    <property type="protein sequence ID" value="CAI6332897.1"/>
    <property type="molecule type" value="Genomic_DNA"/>
</dbReference>
<dbReference type="AlphaFoldDB" id="A0A9W4UDT8"/>
<feature type="transmembrane region" description="Helical" evidence="6">
    <location>
        <begin position="87"/>
        <end position="109"/>
    </location>
</feature>
<organism evidence="7 8">
    <name type="scientific">Periconia digitata</name>
    <dbReference type="NCBI Taxonomy" id="1303443"/>
    <lineage>
        <taxon>Eukaryota</taxon>
        <taxon>Fungi</taxon>
        <taxon>Dikarya</taxon>
        <taxon>Ascomycota</taxon>
        <taxon>Pezizomycotina</taxon>
        <taxon>Dothideomycetes</taxon>
        <taxon>Pleosporomycetidae</taxon>
        <taxon>Pleosporales</taxon>
        <taxon>Massarineae</taxon>
        <taxon>Periconiaceae</taxon>
        <taxon>Periconia</taxon>
    </lineage>
</organism>
<reference evidence="7" key="1">
    <citation type="submission" date="2023-01" db="EMBL/GenBank/DDBJ databases">
        <authorList>
            <person name="Van Ghelder C."/>
            <person name="Rancurel C."/>
        </authorList>
    </citation>
    <scope>NUCLEOTIDE SEQUENCE</scope>
    <source>
        <strain evidence="7">CNCM I-4278</strain>
    </source>
</reference>
<feature type="transmembrane region" description="Helical" evidence="6">
    <location>
        <begin position="160"/>
        <end position="184"/>
    </location>
</feature>
<evidence type="ECO:0000313" key="7">
    <source>
        <dbReference type="EMBL" id="CAI6332897.1"/>
    </source>
</evidence>
<evidence type="ECO:0000256" key="3">
    <source>
        <dbReference type="ARBA" id="ARBA00022989"/>
    </source>
</evidence>
<feature type="transmembrane region" description="Helical" evidence="6">
    <location>
        <begin position="23"/>
        <end position="42"/>
    </location>
</feature>
<dbReference type="GO" id="GO:0016020">
    <property type="term" value="C:membrane"/>
    <property type="evidence" value="ECO:0007669"/>
    <property type="project" value="UniProtKB-SubCell"/>
</dbReference>
<evidence type="ECO:0000256" key="2">
    <source>
        <dbReference type="ARBA" id="ARBA00022692"/>
    </source>
</evidence>
<evidence type="ECO:0000256" key="4">
    <source>
        <dbReference type="ARBA" id="ARBA00023136"/>
    </source>
</evidence>
<feature type="region of interest" description="Disordered" evidence="5">
    <location>
        <begin position="280"/>
        <end position="304"/>
    </location>
</feature>
<dbReference type="OrthoDB" id="3358017at2759"/>
<keyword evidence="4 6" id="KW-0472">Membrane</keyword>
<feature type="transmembrane region" description="Helical" evidence="6">
    <location>
        <begin position="121"/>
        <end position="140"/>
    </location>
</feature>
<dbReference type="PANTHER" id="PTHR31465">
    <property type="entry name" value="PROTEIN RTA1-RELATED"/>
    <property type="match status" value="1"/>
</dbReference>